<dbReference type="InterPro" id="IPR011051">
    <property type="entry name" value="RmlC_Cupin_sf"/>
</dbReference>
<dbReference type="RefSeq" id="XP_024731911.1">
    <property type="nucleotide sequence ID" value="XM_024881124.1"/>
</dbReference>
<protein>
    <submittedName>
        <fullName evidence="1">Uncharacterized protein</fullName>
    </submittedName>
</protein>
<dbReference type="GeneID" id="36589201"/>
<dbReference type="EMBL" id="KZ613856">
    <property type="protein sequence ID" value="PMD55007.1"/>
    <property type="molecule type" value="Genomic_DNA"/>
</dbReference>
<gene>
    <name evidence="1" type="ORF">K444DRAFT_617438</name>
</gene>
<keyword evidence="2" id="KW-1185">Reference proteome</keyword>
<dbReference type="Gene3D" id="2.60.120.10">
    <property type="entry name" value="Jelly Rolls"/>
    <property type="match status" value="1"/>
</dbReference>
<dbReference type="InParanoid" id="A0A2J6SW47"/>
<name>A0A2J6SW47_9HELO</name>
<reference evidence="1 2" key="1">
    <citation type="submission" date="2016-04" db="EMBL/GenBank/DDBJ databases">
        <title>A degradative enzymes factory behind the ericoid mycorrhizal symbiosis.</title>
        <authorList>
            <consortium name="DOE Joint Genome Institute"/>
            <person name="Martino E."/>
            <person name="Morin E."/>
            <person name="Grelet G."/>
            <person name="Kuo A."/>
            <person name="Kohler A."/>
            <person name="Daghino S."/>
            <person name="Barry K."/>
            <person name="Choi C."/>
            <person name="Cichocki N."/>
            <person name="Clum A."/>
            <person name="Copeland A."/>
            <person name="Hainaut M."/>
            <person name="Haridas S."/>
            <person name="Labutti K."/>
            <person name="Lindquist E."/>
            <person name="Lipzen A."/>
            <person name="Khouja H.-R."/>
            <person name="Murat C."/>
            <person name="Ohm R."/>
            <person name="Olson A."/>
            <person name="Spatafora J."/>
            <person name="Veneault-Fourrey C."/>
            <person name="Henrissat B."/>
            <person name="Grigoriev I."/>
            <person name="Martin F."/>
            <person name="Perotto S."/>
        </authorList>
    </citation>
    <scope>NUCLEOTIDE SEQUENCE [LARGE SCALE GENOMIC DNA]</scope>
    <source>
        <strain evidence="1 2">E</strain>
    </source>
</reference>
<dbReference type="SUPFAM" id="SSF51182">
    <property type="entry name" value="RmlC-like cupins"/>
    <property type="match status" value="1"/>
</dbReference>
<accession>A0A2J6SW47</accession>
<dbReference type="Proteomes" id="UP000235371">
    <property type="component" value="Unassembled WGS sequence"/>
</dbReference>
<dbReference type="InterPro" id="IPR014710">
    <property type="entry name" value="RmlC-like_jellyroll"/>
</dbReference>
<evidence type="ECO:0000313" key="2">
    <source>
        <dbReference type="Proteomes" id="UP000235371"/>
    </source>
</evidence>
<organism evidence="1 2">
    <name type="scientific">Hyaloscypha bicolor E</name>
    <dbReference type="NCBI Taxonomy" id="1095630"/>
    <lineage>
        <taxon>Eukaryota</taxon>
        <taxon>Fungi</taxon>
        <taxon>Dikarya</taxon>
        <taxon>Ascomycota</taxon>
        <taxon>Pezizomycotina</taxon>
        <taxon>Leotiomycetes</taxon>
        <taxon>Helotiales</taxon>
        <taxon>Hyaloscyphaceae</taxon>
        <taxon>Hyaloscypha</taxon>
        <taxon>Hyaloscypha bicolor</taxon>
    </lineage>
</organism>
<dbReference type="OrthoDB" id="3443943at2759"/>
<sequence length="217" mass="24763">MVWAWQLWLSPRPLHRTKVTSQTSFTTANNAAHYQFLTENDGLWGVRETHNIENPTVAAGLSGPPLHIHLQQDEYFQVEQGVLGAITDGKEHAITKDDGILKIPAGTRHRFWCHKSATESLVFHGWIDPQDLDYQLDKNALRNIQGYFADCERSNLKPSVFQLVSFAYYSGTVLTPPFWVPTWFLVSVHHIVARWIAEGLLGYQPWYPEYTVKAGSE</sequence>
<dbReference type="AlphaFoldDB" id="A0A2J6SW47"/>
<evidence type="ECO:0000313" key="1">
    <source>
        <dbReference type="EMBL" id="PMD55007.1"/>
    </source>
</evidence>
<proteinExistence type="predicted"/>